<evidence type="ECO:0000256" key="2">
    <source>
        <dbReference type="SAM" id="MobiDB-lite"/>
    </source>
</evidence>
<evidence type="ECO:0000313" key="3">
    <source>
        <dbReference type="EMBL" id="EKF30603.1"/>
    </source>
</evidence>
<dbReference type="EMBL" id="AHKC01011950">
    <property type="protein sequence ID" value="EKF30603.1"/>
    <property type="molecule type" value="Genomic_DNA"/>
</dbReference>
<feature type="coiled-coil region" evidence="1">
    <location>
        <begin position="41"/>
        <end position="68"/>
    </location>
</feature>
<evidence type="ECO:0000313" key="4">
    <source>
        <dbReference type="Proteomes" id="UP000007350"/>
    </source>
</evidence>
<feature type="compositionally biased region" description="Basic and acidic residues" evidence="2">
    <location>
        <begin position="85"/>
        <end position="95"/>
    </location>
</feature>
<evidence type="ECO:0000256" key="1">
    <source>
        <dbReference type="SAM" id="Coils"/>
    </source>
</evidence>
<dbReference type="AlphaFoldDB" id="K2M6R3"/>
<comment type="caution">
    <text evidence="3">The sequence shown here is derived from an EMBL/GenBank/DDBJ whole genome shotgun (WGS) entry which is preliminary data.</text>
</comment>
<proteinExistence type="predicted"/>
<accession>K2M6R3</accession>
<reference evidence="3 4" key="1">
    <citation type="journal article" date="2012" name="BMC Genomics">
        <title>Comparative genomic analysis of human infective Trypanosoma cruzi lineages with the bat-restricted subspecies T. cruzi marinkellei.</title>
        <authorList>
            <person name="Franzen O."/>
            <person name="Talavera-Lopez C."/>
            <person name="Ochaya S."/>
            <person name="Butler C.E."/>
            <person name="Messenger L.A."/>
            <person name="Lewis M.D."/>
            <person name="Llewellyn M.S."/>
            <person name="Marinkelle C.J."/>
            <person name="Tyler K.M."/>
            <person name="Miles M.A."/>
            <person name="Andersson B."/>
        </authorList>
    </citation>
    <scope>NUCLEOTIDE SEQUENCE [LARGE SCALE GENOMIC DNA]</scope>
    <source>
        <strain evidence="3 4">B7</strain>
    </source>
</reference>
<dbReference type="OrthoDB" id="252973at2759"/>
<organism evidence="3 4">
    <name type="scientific">Trypanosoma cruzi marinkellei</name>
    <dbReference type="NCBI Taxonomy" id="85056"/>
    <lineage>
        <taxon>Eukaryota</taxon>
        <taxon>Discoba</taxon>
        <taxon>Euglenozoa</taxon>
        <taxon>Kinetoplastea</taxon>
        <taxon>Metakinetoplastina</taxon>
        <taxon>Trypanosomatida</taxon>
        <taxon>Trypanosomatidae</taxon>
        <taxon>Trypanosoma</taxon>
        <taxon>Schizotrypanum</taxon>
    </lineage>
</organism>
<feature type="region of interest" description="Disordered" evidence="2">
    <location>
        <begin position="85"/>
        <end position="114"/>
    </location>
</feature>
<feature type="region of interest" description="Disordered" evidence="2">
    <location>
        <begin position="1"/>
        <end position="30"/>
    </location>
</feature>
<keyword evidence="1" id="KW-0175">Coiled coil</keyword>
<keyword evidence="4" id="KW-1185">Reference proteome</keyword>
<feature type="non-terminal residue" evidence="3">
    <location>
        <position position="148"/>
    </location>
</feature>
<protein>
    <submittedName>
        <fullName evidence="3">Myosin heavy chain, putative</fullName>
    </submittedName>
</protein>
<sequence>MVEASDAAGKSVRELESRLSAAVSEASHERAMAEKLINTTRGALNAMVEENQKQVEQLRADHDQARATMEAELVAHREMRNARINERLSHPELRDGTSPQTPPPDTDVPVAPEIVRSEPLYSVTLDELNKIRTLNEQLARNLAEREAD</sequence>
<name>K2M6R3_TRYCR</name>
<dbReference type="Proteomes" id="UP000007350">
    <property type="component" value="Unassembled WGS sequence"/>
</dbReference>
<gene>
    <name evidence="3" type="ORF">MOQ_005583</name>
</gene>